<organism evidence="1 2">
    <name type="scientific">Saitoella complicata (strain BCRC 22490 / CBS 7301 / JCM 7358 / NBRC 10748 / NRRL Y-17804)</name>
    <dbReference type="NCBI Taxonomy" id="698492"/>
    <lineage>
        <taxon>Eukaryota</taxon>
        <taxon>Fungi</taxon>
        <taxon>Dikarya</taxon>
        <taxon>Ascomycota</taxon>
        <taxon>Taphrinomycotina</taxon>
        <taxon>Taphrinomycotina incertae sedis</taxon>
        <taxon>Saitoella</taxon>
    </lineage>
</organism>
<reference evidence="1 2" key="2">
    <citation type="journal article" date="2014" name="J. Gen. Appl. Microbiol.">
        <title>The early diverging ascomycetous budding yeast Saitoella complicata has three histone deacetylases belonging to the Clr6, Hos2, and Rpd3 lineages.</title>
        <authorList>
            <person name="Nishida H."/>
            <person name="Matsumoto T."/>
            <person name="Kondo S."/>
            <person name="Hamamoto M."/>
            <person name="Yoshikawa H."/>
        </authorList>
    </citation>
    <scope>NUCLEOTIDE SEQUENCE [LARGE SCALE GENOMIC DNA]</scope>
    <source>
        <strain evidence="1 2">NRRL Y-17804</strain>
    </source>
</reference>
<keyword evidence="2" id="KW-1185">Reference proteome</keyword>
<dbReference type="AlphaFoldDB" id="A0A0E9NNG6"/>
<reference evidence="1 2" key="1">
    <citation type="journal article" date="2011" name="J. Gen. Appl. Microbiol.">
        <title>Draft genome sequencing of the enigmatic yeast Saitoella complicata.</title>
        <authorList>
            <person name="Nishida H."/>
            <person name="Hamamoto M."/>
            <person name="Sugiyama J."/>
        </authorList>
    </citation>
    <scope>NUCLEOTIDE SEQUENCE [LARGE SCALE GENOMIC DNA]</scope>
    <source>
        <strain evidence="1 2">NRRL Y-17804</strain>
    </source>
</reference>
<dbReference type="EMBL" id="BACD03000045">
    <property type="protein sequence ID" value="GAO51407.1"/>
    <property type="molecule type" value="Genomic_DNA"/>
</dbReference>
<evidence type="ECO:0000313" key="2">
    <source>
        <dbReference type="Proteomes" id="UP000033140"/>
    </source>
</evidence>
<evidence type="ECO:0000313" key="1">
    <source>
        <dbReference type="EMBL" id="GAO51407.1"/>
    </source>
</evidence>
<name>A0A0E9NNG6_SAICN</name>
<comment type="caution">
    <text evidence="1">The sequence shown here is derived from an EMBL/GenBank/DDBJ whole genome shotgun (WGS) entry which is preliminary data.</text>
</comment>
<proteinExistence type="predicted"/>
<gene>
    <name evidence="1" type="ORF">G7K_5509-t1</name>
</gene>
<protein>
    <submittedName>
        <fullName evidence="1">Uncharacterized protein</fullName>
    </submittedName>
</protein>
<reference evidence="1 2" key="3">
    <citation type="journal article" date="2015" name="Genome Announc.">
        <title>Draft Genome Sequence of the Archiascomycetous Yeast Saitoella complicata.</title>
        <authorList>
            <person name="Yamauchi K."/>
            <person name="Kondo S."/>
            <person name="Hamamoto M."/>
            <person name="Takahashi Y."/>
            <person name="Ogura Y."/>
            <person name="Hayashi T."/>
            <person name="Nishida H."/>
        </authorList>
    </citation>
    <scope>NUCLEOTIDE SEQUENCE [LARGE SCALE GENOMIC DNA]</scope>
    <source>
        <strain evidence="1 2">NRRL Y-17804</strain>
    </source>
</reference>
<dbReference type="Proteomes" id="UP000033140">
    <property type="component" value="Unassembled WGS sequence"/>
</dbReference>
<sequence>MRLLWLRIKNKVWTALHLPASSLGETPIRASMQELHFNSRAKKPEGYISLHESFPSELSYALSRIWAFLSSSTRPPSHSYTLIPLFNS</sequence>
<accession>A0A0E9NNG6</accession>